<keyword evidence="1" id="KW-0134">Cell wall</keyword>
<sequence length="124" mass="11842">MRRTVLSAAALAFTAVLATALPAFADDTSPTVAPQEASAAPSTVPSPATEPPSSAEPTRAPNDGDAGPVPSQVSVVPSGAPDTGATPESEGSGSAVLAGTGATAVLLGGGAAVVLVRRRRANGA</sequence>
<evidence type="ECO:0000313" key="9">
    <source>
        <dbReference type="EMBL" id="MDX3699145.1"/>
    </source>
</evidence>
<dbReference type="EMBL" id="JARAYU010000001">
    <property type="protein sequence ID" value="MDX3699145.1"/>
    <property type="molecule type" value="Genomic_DNA"/>
</dbReference>
<feature type="compositionally biased region" description="Low complexity" evidence="5">
    <location>
        <begin position="36"/>
        <end position="58"/>
    </location>
</feature>
<keyword evidence="4" id="KW-0572">Peptidoglycan-anchor</keyword>
<gene>
    <name evidence="9" type="ORF">PV662_05110</name>
</gene>
<dbReference type="InterPro" id="IPR019931">
    <property type="entry name" value="LPXTG_anchor"/>
</dbReference>
<keyword evidence="2" id="KW-0964">Secreted</keyword>
<evidence type="ECO:0000256" key="4">
    <source>
        <dbReference type="ARBA" id="ARBA00023088"/>
    </source>
</evidence>
<keyword evidence="10" id="KW-1185">Reference proteome</keyword>
<keyword evidence="6" id="KW-0472">Membrane</keyword>
<feature type="domain" description="Gram-positive cocci surface proteins LPxTG" evidence="8">
    <location>
        <begin position="80"/>
        <end position="124"/>
    </location>
</feature>
<dbReference type="Proteomes" id="UP001271274">
    <property type="component" value="Unassembled WGS sequence"/>
</dbReference>
<feature type="transmembrane region" description="Helical" evidence="6">
    <location>
        <begin position="95"/>
        <end position="116"/>
    </location>
</feature>
<dbReference type="PROSITE" id="PS50847">
    <property type="entry name" value="GRAM_POS_ANCHORING"/>
    <property type="match status" value="1"/>
</dbReference>
<evidence type="ECO:0000256" key="2">
    <source>
        <dbReference type="ARBA" id="ARBA00022525"/>
    </source>
</evidence>
<accession>A0ABU4N7W5</accession>
<dbReference type="RefSeq" id="WP_046709171.1">
    <property type="nucleotide sequence ID" value="NZ_JARAUR010000720.1"/>
</dbReference>
<proteinExistence type="predicted"/>
<keyword evidence="6" id="KW-1133">Transmembrane helix</keyword>
<protein>
    <submittedName>
        <fullName evidence="9">Tat pathway signal sequence domain protein</fullName>
    </submittedName>
</protein>
<evidence type="ECO:0000313" key="10">
    <source>
        <dbReference type="Proteomes" id="UP001271274"/>
    </source>
</evidence>
<keyword evidence="3 7" id="KW-0732">Signal</keyword>
<comment type="caution">
    <text evidence="9">The sequence shown here is derived from an EMBL/GenBank/DDBJ whole genome shotgun (WGS) entry which is preliminary data.</text>
</comment>
<keyword evidence="6" id="KW-0812">Transmembrane</keyword>
<evidence type="ECO:0000256" key="1">
    <source>
        <dbReference type="ARBA" id="ARBA00022512"/>
    </source>
</evidence>
<feature type="region of interest" description="Disordered" evidence="5">
    <location>
        <begin position="26"/>
        <end position="95"/>
    </location>
</feature>
<evidence type="ECO:0000259" key="8">
    <source>
        <dbReference type="PROSITE" id="PS50847"/>
    </source>
</evidence>
<feature type="chain" id="PRO_5046275223" evidence="7">
    <location>
        <begin position="26"/>
        <end position="124"/>
    </location>
</feature>
<organism evidence="9 10">
    <name type="scientific">Streptomyces europaeiscabiei</name>
    <dbReference type="NCBI Taxonomy" id="146819"/>
    <lineage>
        <taxon>Bacteria</taxon>
        <taxon>Bacillati</taxon>
        <taxon>Actinomycetota</taxon>
        <taxon>Actinomycetes</taxon>
        <taxon>Kitasatosporales</taxon>
        <taxon>Streptomycetaceae</taxon>
        <taxon>Streptomyces</taxon>
    </lineage>
</organism>
<evidence type="ECO:0000256" key="3">
    <source>
        <dbReference type="ARBA" id="ARBA00022729"/>
    </source>
</evidence>
<evidence type="ECO:0000256" key="7">
    <source>
        <dbReference type="SAM" id="SignalP"/>
    </source>
</evidence>
<evidence type="ECO:0000256" key="5">
    <source>
        <dbReference type="SAM" id="MobiDB-lite"/>
    </source>
</evidence>
<feature type="signal peptide" evidence="7">
    <location>
        <begin position="1"/>
        <end position="25"/>
    </location>
</feature>
<reference evidence="9 10" key="1">
    <citation type="journal article" date="2023" name="Microb. Genom.">
        <title>Mesoterricola silvestris gen. nov., sp. nov., Mesoterricola sediminis sp. nov., Geothrix oryzae sp. nov., Geothrix edaphica sp. nov., Geothrix rubra sp. nov., and Geothrix limicola sp. nov., six novel members of Acidobacteriota isolated from soils.</title>
        <authorList>
            <person name="Weisberg A.J."/>
            <person name="Pearce E."/>
            <person name="Kramer C.G."/>
            <person name="Chang J.H."/>
            <person name="Clarke C.R."/>
        </authorList>
    </citation>
    <scope>NUCLEOTIDE SEQUENCE [LARGE SCALE GENOMIC DNA]</scope>
    <source>
        <strain evidence="9 10">ID09-01A</strain>
    </source>
</reference>
<name>A0ABU4N7W5_9ACTN</name>
<evidence type="ECO:0000256" key="6">
    <source>
        <dbReference type="SAM" id="Phobius"/>
    </source>
</evidence>
<feature type="compositionally biased region" description="Low complexity" evidence="5">
    <location>
        <begin position="68"/>
        <end position="78"/>
    </location>
</feature>